<evidence type="ECO:0000256" key="2">
    <source>
        <dbReference type="ARBA" id="ARBA00022679"/>
    </source>
</evidence>
<organism evidence="5 6">
    <name type="scientific">Hypericibacter terrae</name>
    <dbReference type="NCBI Taxonomy" id="2602015"/>
    <lineage>
        <taxon>Bacteria</taxon>
        <taxon>Pseudomonadati</taxon>
        <taxon>Pseudomonadota</taxon>
        <taxon>Alphaproteobacteria</taxon>
        <taxon>Rhodospirillales</taxon>
        <taxon>Dongiaceae</taxon>
        <taxon>Hypericibacter</taxon>
    </lineage>
</organism>
<evidence type="ECO:0000259" key="4">
    <source>
        <dbReference type="Pfam" id="PF03976"/>
    </source>
</evidence>
<dbReference type="InterPro" id="IPR016898">
    <property type="entry name" value="Polyphosphate_phosphotransfera"/>
</dbReference>
<dbReference type="EMBL" id="CP042906">
    <property type="protein sequence ID" value="QEX16588.1"/>
    <property type="molecule type" value="Genomic_DNA"/>
</dbReference>
<feature type="domain" description="Polyphosphate kinase-2-related" evidence="4">
    <location>
        <begin position="45"/>
        <end position="273"/>
    </location>
</feature>
<dbReference type="RefSeq" id="WP_151176927.1">
    <property type="nucleotide sequence ID" value="NZ_CP042906.1"/>
</dbReference>
<dbReference type="GO" id="GO:0008976">
    <property type="term" value="F:polyphosphate kinase activity"/>
    <property type="evidence" value="ECO:0007669"/>
    <property type="project" value="InterPro"/>
</dbReference>
<keyword evidence="6" id="KW-1185">Reference proteome</keyword>
<evidence type="ECO:0000256" key="3">
    <source>
        <dbReference type="ARBA" id="ARBA00022777"/>
    </source>
</evidence>
<dbReference type="Proteomes" id="UP000326202">
    <property type="component" value="Chromosome"/>
</dbReference>
<evidence type="ECO:0000313" key="5">
    <source>
        <dbReference type="EMBL" id="QEX16588.1"/>
    </source>
</evidence>
<dbReference type="InterPro" id="IPR022488">
    <property type="entry name" value="PPK2-related"/>
</dbReference>
<reference evidence="5 6" key="1">
    <citation type="submission" date="2019-08" db="EMBL/GenBank/DDBJ databases">
        <title>Hyperibacter terrae gen. nov., sp. nov. and Hyperibacter viscosus sp. nov., two new members in the family Rhodospirillaceae isolated from the rhizosphere of Hypericum perforatum.</title>
        <authorList>
            <person name="Noviana Z."/>
        </authorList>
    </citation>
    <scope>NUCLEOTIDE SEQUENCE [LARGE SCALE GENOMIC DNA]</scope>
    <source>
        <strain evidence="5 6">R5913</strain>
    </source>
</reference>
<name>A0A5J6MGH6_9PROT</name>
<evidence type="ECO:0000256" key="1">
    <source>
        <dbReference type="ARBA" id="ARBA00009924"/>
    </source>
</evidence>
<dbReference type="PANTHER" id="PTHR34383:SF3">
    <property type="entry name" value="POLYPHOSPHATE:AMP PHOSPHOTRANSFERASE"/>
    <property type="match status" value="1"/>
</dbReference>
<evidence type="ECO:0000313" key="6">
    <source>
        <dbReference type="Proteomes" id="UP000326202"/>
    </source>
</evidence>
<dbReference type="Pfam" id="PF03976">
    <property type="entry name" value="PPK2"/>
    <property type="match status" value="1"/>
</dbReference>
<dbReference type="Gene3D" id="3.40.50.300">
    <property type="entry name" value="P-loop containing nucleotide triphosphate hydrolases"/>
    <property type="match status" value="1"/>
</dbReference>
<sequence>MDLKRIVKLSQGYSRDYRITKGKKFRLKDFDPADTSDLKAADKPRAKEALQVGIQALSEFQEKLYAQQRWGLLLIFQAMDAAGKDAAIKHVLSGLNPQGCSVSSFKAPSTEDLNHDFLWRCQKRLPERGIFGIFNRSYYEEVLVVRVHPEYLHRQKIPPKLVTKSIWKERFRDIRNFESFQARNGFVIRKFFLHVSKDEQRRRFMERLDEPAKNWKFSTADVAEREHWDDYMSAYEDMIRGTATEEAPWYVVPADNKWFTHIIVAAAIIDAVDSLGLAYPEVDADMRKELEMARTALEAS</sequence>
<keyword evidence="3" id="KW-0418">Kinase</keyword>
<dbReference type="NCBIfam" id="TIGR03709">
    <property type="entry name" value="PPK2_rel_1"/>
    <property type="match status" value="1"/>
</dbReference>
<dbReference type="InterPro" id="IPR027417">
    <property type="entry name" value="P-loop_NTPase"/>
</dbReference>
<dbReference type="AlphaFoldDB" id="A0A5J6MGH6"/>
<dbReference type="SUPFAM" id="SSF52540">
    <property type="entry name" value="P-loop containing nucleoside triphosphate hydrolases"/>
    <property type="match status" value="1"/>
</dbReference>
<gene>
    <name evidence="5" type="ORF">FRZ44_18830</name>
</gene>
<dbReference type="OrthoDB" id="9775224at2"/>
<dbReference type="PANTHER" id="PTHR34383">
    <property type="entry name" value="POLYPHOSPHATE:AMP PHOSPHOTRANSFERASE-RELATED"/>
    <property type="match status" value="1"/>
</dbReference>
<keyword evidence="2" id="KW-0808">Transferase</keyword>
<dbReference type="InterPro" id="IPR022300">
    <property type="entry name" value="PPK2-rel_1"/>
</dbReference>
<dbReference type="GO" id="GO:0006797">
    <property type="term" value="P:polyphosphate metabolic process"/>
    <property type="evidence" value="ECO:0007669"/>
    <property type="project" value="InterPro"/>
</dbReference>
<proteinExistence type="inferred from homology"/>
<dbReference type="PIRSF" id="PIRSF028756">
    <property type="entry name" value="PPK2_prd"/>
    <property type="match status" value="1"/>
</dbReference>
<protein>
    <recommendedName>
        <fullName evidence="4">Polyphosphate kinase-2-related domain-containing protein</fullName>
    </recommendedName>
</protein>
<comment type="similarity">
    <text evidence="1">Belongs to the polyphosphate kinase 2 (PPK2) family. Class I subfamily.</text>
</comment>
<accession>A0A5J6MGH6</accession>
<dbReference type="KEGG" id="htq:FRZ44_18830"/>